<feature type="transmembrane region" description="Helical" evidence="1">
    <location>
        <begin position="71"/>
        <end position="90"/>
    </location>
</feature>
<evidence type="ECO:0000256" key="1">
    <source>
        <dbReference type="SAM" id="Phobius"/>
    </source>
</evidence>
<dbReference type="Proteomes" id="UP001141434">
    <property type="component" value="Unassembled WGS sequence"/>
</dbReference>
<dbReference type="InterPro" id="IPR039965">
    <property type="entry name" value="C3H7.08c"/>
</dbReference>
<reference evidence="2" key="2">
    <citation type="journal article" date="2023" name="IMA Fungus">
        <title>Comparative genomic study of the Penicillium genus elucidates a diverse pangenome and 15 lateral gene transfer events.</title>
        <authorList>
            <person name="Petersen C."/>
            <person name="Sorensen T."/>
            <person name="Nielsen M.R."/>
            <person name="Sondergaard T.E."/>
            <person name="Sorensen J.L."/>
            <person name="Fitzpatrick D.A."/>
            <person name="Frisvad J.C."/>
            <person name="Nielsen K.L."/>
        </authorList>
    </citation>
    <scope>NUCLEOTIDE SEQUENCE</scope>
    <source>
        <strain evidence="2">IBT 34128</strain>
    </source>
</reference>
<protein>
    <submittedName>
        <fullName evidence="2">Uncharacterized protein</fullName>
    </submittedName>
</protein>
<gene>
    <name evidence="2" type="ORF">NUU61_000454</name>
</gene>
<proteinExistence type="predicted"/>
<dbReference type="OrthoDB" id="3141857at2759"/>
<dbReference type="RefSeq" id="XP_056515888.1">
    <property type="nucleotide sequence ID" value="XM_056651038.1"/>
</dbReference>
<dbReference type="PANTHER" id="PTHR40466:SF1">
    <property type="entry name" value="FUNGAL PROTEIN"/>
    <property type="match status" value="1"/>
</dbReference>
<sequence>MFNALSPTTPILLCPRIAHARPAATMSSIAALATRRALLRQPLFRAPPRRFNATKAEESTLDQAPKRDPELYVLLGVMSGAFLIAGWYFGSKPTSVTSESNVRIGESSMPWGENASEDGKIYKYQYHPHGDKSQPLRAAPSALNTVIVPNVTLPEDLHERFNKYGKEEWDY</sequence>
<accession>A0A9W9GB06</accession>
<evidence type="ECO:0000313" key="2">
    <source>
        <dbReference type="EMBL" id="KAJ5114695.1"/>
    </source>
</evidence>
<keyword evidence="1" id="KW-1133">Transmembrane helix</keyword>
<evidence type="ECO:0000313" key="3">
    <source>
        <dbReference type="Proteomes" id="UP001141434"/>
    </source>
</evidence>
<name>A0A9W9GB06_9EURO</name>
<keyword evidence="1" id="KW-0472">Membrane</keyword>
<dbReference type="AlphaFoldDB" id="A0A9W9GB06"/>
<dbReference type="EMBL" id="JAPMSZ010000001">
    <property type="protein sequence ID" value="KAJ5114695.1"/>
    <property type="molecule type" value="Genomic_DNA"/>
</dbReference>
<reference evidence="2" key="1">
    <citation type="submission" date="2022-11" db="EMBL/GenBank/DDBJ databases">
        <authorList>
            <person name="Petersen C."/>
        </authorList>
    </citation>
    <scope>NUCLEOTIDE SEQUENCE</scope>
    <source>
        <strain evidence="2">IBT 34128</strain>
    </source>
</reference>
<comment type="caution">
    <text evidence="2">The sequence shown here is derived from an EMBL/GenBank/DDBJ whole genome shotgun (WGS) entry which is preliminary data.</text>
</comment>
<keyword evidence="1" id="KW-0812">Transmembrane</keyword>
<organism evidence="2 3">
    <name type="scientific">Penicillium alfredii</name>
    <dbReference type="NCBI Taxonomy" id="1506179"/>
    <lineage>
        <taxon>Eukaryota</taxon>
        <taxon>Fungi</taxon>
        <taxon>Dikarya</taxon>
        <taxon>Ascomycota</taxon>
        <taxon>Pezizomycotina</taxon>
        <taxon>Eurotiomycetes</taxon>
        <taxon>Eurotiomycetidae</taxon>
        <taxon>Eurotiales</taxon>
        <taxon>Aspergillaceae</taxon>
        <taxon>Penicillium</taxon>
    </lineage>
</organism>
<keyword evidence="3" id="KW-1185">Reference proteome</keyword>
<dbReference type="GeneID" id="81390206"/>
<dbReference type="PANTHER" id="PTHR40466">
    <property type="entry name" value="EXPRESSED PROTEIN"/>
    <property type="match status" value="1"/>
</dbReference>